<dbReference type="PANTHER" id="PTHR37610:SF97">
    <property type="entry name" value="RETROTRANSPOSON GAG DOMAIN-CONTAINING PROTEIN"/>
    <property type="match status" value="1"/>
</dbReference>
<organism evidence="2 3">
    <name type="scientific">Dorcoceras hygrometricum</name>
    <dbReference type="NCBI Taxonomy" id="472368"/>
    <lineage>
        <taxon>Eukaryota</taxon>
        <taxon>Viridiplantae</taxon>
        <taxon>Streptophyta</taxon>
        <taxon>Embryophyta</taxon>
        <taxon>Tracheophyta</taxon>
        <taxon>Spermatophyta</taxon>
        <taxon>Magnoliopsida</taxon>
        <taxon>eudicotyledons</taxon>
        <taxon>Gunneridae</taxon>
        <taxon>Pentapetalae</taxon>
        <taxon>asterids</taxon>
        <taxon>lamiids</taxon>
        <taxon>Lamiales</taxon>
        <taxon>Gesneriaceae</taxon>
        <taxon>Didymocarpoideae</taxon>
        <taxon>Trichosporeae</taxon>
        <taxon>Loxocarpinae</taxon>
        <taxon>Dorcoceras</taxon>
    </lineage>
</organism>
<gene>
    <name evidence="2" type="ORF">F511_22236</name>
</gene>
<feature type="non-terminal residue" evidence="2">
    <location>
        <position position="1"/>
    </location>
</feature>
<dbReference type="Proteomes" id="UP000250235">
    <property type="component" value="Unassembled WGS sequence"/>
</dbReference>
<feature type="domain" description="Retrotransposon Copia-like N-terminal" evidence="1">
    <location>
        <begin position="2"/>
        <end position="41"/>
    </location>
</feature>
<accession>A0A2Z7C1I2</accession>
<name>A0A2Z7C1I2_9LAMI</name>
<dbReference type="AlphaFoldDB" id="A0A2Z7C1I2"/>
<dbReference type="EMBL" id="KQ999864">
    <property type="protein sequence ID" value="KZV40795.1"/>
    <property type="molecule type" value="Genomic_DNA"/>
</dbReference>
<dbReference type="InterPro" id="IPR029472">
    <property type="entry name" value="Copia-like_N"/>
</dbReference>
<dbReference type="PANTHER" id="PTHR37610">
    <property type="entry name" value="CCHC-TYPE DOMAIN-CONTAINING PROTEIN"/>
    <property type="match status" value="1"/>
</dbReference>
<evidence type="ECO:0000313" key="2">
    <source>
        <dbReference type="EMBL" id="KZV40795.1"/>
    </source>
</evidence>
<proteinExistence type="predicted"/>
<keyword evidence="3" id="KW-1185">Reference proteome</keyword>
<dbReference type="Pfam" id="PF14244">
    <property type="entry name" value="Retrotran_gag_3"/>
    <property type="match status" value="1"/>
</dbReference>
<protein>
    <recommendedName>
        <fullName evidence="1">Retrotransposon Copia-like N-terminal domain-containing protein</fullName>
    </recommendedName>
</protein>
<evidence type="ECO:0000313" key="3">
    <source>
        <dbReference type="Proteomes" id="UP000250235"/>
    </source>
</evidence>
<sequence>SISLSSQLLNDDNWATWSKSVEIVLPVRNKLGFIDGRFVRPSKTSEPEEYILWKRANHMLISWFSHSMSPDLIPKVLKHLKDFRARFSQGNLPRIFEIKQSIASHIQGAMTIASYFTKLRGYLDELDSYRPPSQCNCCQCDEGKEREKFHTEDRLMQFLMGLNESYKTVRGQILLMKYVPNIREAYNMVTLLEFWDTNIIN</sequence>
<evidence type="ECO:0000259" key="1">
    <source>
        <dbReference type="Pfam" id="PF14244"/>
    </source>
</evidence>
<dbReference type="OrthoDB" id="5544992at2759"/>
<reference evidence="2 3" key="1">
    <citation type="journal article" date="2015" name="Proc. Natl. Acad. Sci. U.S.A.">
        <title>The resurrection genome of Boea hygrometrica: A blueprint for survival of dehydration.</title>
        <authorList>
            <person name="Xiao L."/>
            <person name="Yang G."/>
            <person name="Zhang L."/>
            <person name="Yang X."/>
            <person name="Zhao S."/>
            <person name="Ji Z."/>
            <person name="Zhou Q."/>
            <person name="Hu M."/>
            <person name="Wang Y."/>
            <person name="Chen M."/>
            <person name="Xu Y."/>
            <person name="Jin H."/>
            <person name="Xiao X."/>
            <person name="Hu G."/>
            <person name="Bao F."/>
            <person name="Hu Y."/>
            <person name="Wan P."/>
            <person name="Li L."/>
            <person name="Deng X."/>
            <person name="Kuang T."/>
            <person name="Xiang C."/>
            <person name="Zhu J.K."/>
            <person name="Oliver M.J."/>
            <person name="He Y."/>
        </authorList>
    </citation>
    <scope>NUCLEOTIDE SEQUENCE [LARGE SCALE GENOMIC DNA]</scope>
    <source>
        <strain evidence="3">cv. XS01</strain>
    </source>
</reference>